<evidence type="ECO:0000313" key="24">
    <source>
        <dbReference type="EMBL" id="KAK4304778.1"/>
    </source>
</evidence>
<feature type="disulfide bond" evidence="17">
    <location>
        <begin position="409"/>
        <end position="671"/>
    </location>
</feature>
<dbReference type="SMART" id="SM00187">
    <property type="entry name" value="INB"/>
    <property type="match status" value="1"/>
</dbReference>
<evidence type="ECO:0000256" key="16">
    <source>
        <dbReference type="ARBA" id="ARBA00023180"/>
    </source>
</evidence>
<keyword evidence="10" id="KW-0460">Magnesium</keyword>
<feature type="disulfide bond" evidence="17">
    <location>
        <begin position="534"/>
        <end position="540"/>
    </location>
</feature>
<dbReference type="FunFam" id="2.10.25.10:FF:000304">
    <property type="entry name" value="Integrin beta"/>
    <property type="match status" value="1"/>
</dbReference>
<evidence type="ECO:0000256" key="10">
    <source>
        <dbReference type="ARBA" id="ARBA00022842"/>
    </source>
</evidence>
<feature type="disulfide bond" evidence="17">
    <location>
        <begin position="181"/>
        <end position="190"/>
    </location>
</feature>
<evidence type="ECO:0000256" key="15">
    <source>
        <dbReference type="ARBA" id="ARBA00023157"/>
    </source>
</evidence>
<dbReference type="GO" id="GO:0016477">
    <property type="term" value="P:cell migration"/>
    <property type="evidence" value="ECO:0007669"/>
    <property type="project" value="TreeGrafter"/>
</dbReference>
<dbReference type="Pfam" id="PF07974">
    <property type="entry name" value="EGF_2"/>
    <property type="match status" value="1"/>
</dbReference>
<dbReference type="Gene3D" id="4.10.1240.30">
    <property type="match status" value="1"/>
</dbReference>
<dbReference type="SMART" id="SM01242">
    <property type="entry name" value="Integrin_B_tail"/>
    <property type="match status" value="1"/>
</dbReference>
<dbReference type="InterPro" id="IPR040622">
    <property type="entry name" value="EGF_integrin_1"/>
</dbReference>
<dbReference type="GO" id="GO:0046872">
    <property type="term" value="F:metal ion binding"/>
    <property type="evidence" value="ECO:0007669"/>
    <property type="project" value="UniProtKB-KW"/>
</dbReference>
<dbReference type="GO" id="GO:0033627">
    <property type="term" value="P:cell adhesion mediated by integrin"/>
    <property type="evidence" value="ECO:0007669"/>
    <property type="project" value="TreeGrafter"/>
</dbReference>
<evidence type="ECO:0000259" key="22">
    <source>
        <dbReference type="SMART" id="SM01241"/>
    </source>
</evidence>
<dbReference type="FunFam" id="2.10.25.10:FF:000036">
    <property type="entry name" value="Integrin beta"/>
    <property type="match status" value="1"/>
</dbReference>
<evidence type="ECO:0000256" key="7">
    <source>
        <dbReference type="ARBA" id="ARBA00022729"/>
    </source>
</evidence>
<dbReference type="InterPro" id="IPR036465">
    <property type="entry name" value="vWFA_dom_sf"/>
</dbReference>
<dbReference type="SUPFAM" id="SSF53300">
    <property type="entry name" value="vWA-like"/>
    <property type="match status" value="1"/>
</dbReference>
<dbReference type="SUPFAM" id="SSF69179">
    <property type="entry name" value="Integrin domains"/>
    <property type="match status" value="1"/>
</dbReference>
<name>A0AAE1PV40_9EUCA</name>
<dbReference type="InterPro" id="IPR057243">
    <property type="entry name" value="Integrin_I-EGF_CS"/>
</dbReference>
<dbReference type="Gene3D" id="2.10.25.10">
    <property type="entry name" value="Laminin"/>
    <property type="match status" value="3"/>
</dbReference>
<dbReference type="SUPFAM" id="SSF57196">
    <property type="entry name" value="EGF/Laminin"/>
    <property type="match status" value="1"/>
</dbReference>
<evidence type="ECO:0000256" key="17">
    <source>
        <dbReference type="PIRSR" id="PIRSR002512-1"/>
    </source>
</evidence>
<feature type="disulfide bond" evidence="17">
    <location>
        <begin position="651"/>
        <end position="679"/>
    </location>
</feature>
<feature type="disulfide bond" evidence="17">
    <location>
        <begin position="513"/>
        <end position="548"/>
    </location>
</feature>
<feature type="transmembrane region" description="Helical" evidence="19">
    <location>
        <begin position="708"/>
        <end position="734"/>
    </location>
</feature>
<keyword evidence="14 19" id="KW-0472">Membrane</keyword>
<keyword evidence="26" id="KW-1185">Reference proteome</keyword>
<evidence type="ECO:0000256" key="19">
    <source>
        <dbReference type="SAM" id="Phobius"/>
    </source>
</evidence>
<evidence type="ECO:0000256" key="13">
    <source>
        <dbReference type="ARBA" id="ARBA00023037"/>
    </source>
</evidence>
<feature type="disulfide bond" evidence="17">
    <location>
        <begin position="238"/>
        <end position="279"/>
    </location>
</feature>
<dbReference type="GO" id="GO:0005925">
    <property type="term" value="C:focal adhesion"/>
    <property type="evidence" value="ECO:0007669"/>
    <property type="project" value="TreeGrafter"/>
</dbReference>
<dbReference type="PRINTS" id="PR01186">
    <property type="entry name" value="INTEGRINB"/>
</dbReference>
<feature type="disulfide bond" evidence="17">
    <location>
        <begin position="625"/>
        <end position="634"/>
    </location>
</feature>
<keyword evidence="16" id="KW-0325">Glycoprotein</keyword>
<dbReference type="InterPro" id="IPR032695">
    <property type="entry name" value="Integrin_dom_sf"/>
</dbReference>
<dbReference type="GO" id="GO:0007229">
    <property type="term" value="P:integrin-mediated signaling pathway"/>
    <property type="evidence" value="ECO:0007669"/>
    <property type="project" value="UniProtKB-KW"/>
</dbReference>
<comment type="subcellular location">
    <subcellularLocation>
        <location evidence="1 18">Cell membrane</location>
        <topology evidence="1 18">Single-pass type I membrane protein</topology>
    </subcellularLocation>
</comment>
<evidence type="ECO:0000256" key="8">
    <source>
        <dbReference type="ARBA" id="ARBA00022737"/>
    </source>
</evidence>
<dbReference type="Pfam" id="PF18372">
    <property type="entry name" value="I-EGF_1"/>
    <property type="match status" value="1"/>
</dbReference>
<evidence type="ECO:0000259" key="21">
    <source>
        <dbReference type="SMART" id="SM00187"/>
    </source>
</evidence>
<feature type="disulfide bond" evidence="17">
    <location>
        <begin position="439"/>
        <end position="443"/>
    </location>
</feature>
<evidence type="ECO:0000313" key="26">
    <source>
        <dbReference type="Proteomes" id="UP001292094"/>
    </source>
</evidence>
<feature type="domain" description="Integrin beta subunit VWA" evidence="21">
    <location>
        <begin position="25"/>
        <end position="441"/>
    </location>
</feature>
<feature type="disulfide bond" evidence="17">
    <location>
        <begin position="556"/>
        <end position="589"/>
    </location>
</feature>
<dbReference type="InterPro" id="IPR014836">
    <property type="entry name" value="Integrin_bsu_cyt_dom"/>
</dbReference>
<keyword evidence="13 18" id="KW-0401">Integrin</keyword>
<feature type="disulfide bond" evidence="17">
    <location>
        <begin position="479"/>
        <end position="495"/>
    </location>
</feature>
<keyword evidence="11 18" id="KW-0130">Cell adhesion</keyword>
<evidence type="ECO:0000256" key="12">
    <source>
        <dbReference type="ARBA" id="ARBA00022989"/>
    </source>
</evidence>
<feature type="disulfide bond" evidence="17">
    <location>
        <begin position="597"/>
        <end position="647"/>
    </location>
</feature>
<dbReference type="SMART" id="SM01241">
    <property type="entry name" value="Integrin_b_cyt"/>
    <property type="match status" value="1"/>
</dbReference>
<dbReference type="InterPro" id="IPR002369">
    <property type="entry name" value="Integrin_bsu_VWA"/>
</dbReference>
<feature type="disulfide bond" evidence="17">
    <location>
        <begin position="38"/>
        <end position="49"/>
    </location>
</feature>
<keyword evidence="8" id="KW-0677">Repeat</keyword>
<dbReference type="Gene3D" id="3.40.50.410">
    <property type="entry name" value="von Willebrand factor, type A domain"/>
    <property type="match status" value="1"/>
</dbReference>
<dbReference type="SUPFAM" id="SSF69687">
    <property type="entry name" value="Integrin beta tail domain"/>
    <property type="match status" value="1"/>
</dbReference>
<keyword evidence="6" id="KW-0479">Metal-binding</keyword>
<dbReference type="GO" id="GO:0009986">
    <property type="term" value="C:cell surface"/>
    <property type="evidence" value="ECO:0007669"/>
    <property type="project" value="TreeGrafter"/>
</dbReference>
<dbReference type="InterPro" id="IPR015812">
    <property type="entry name" value="Integrin_bsu"/>
</dbReference>
<feature type="disulfide bond" evidence="17">
    <location>
        <begin position="518"/>
        <end position="532"/>
    </location>
</feature>
<gene>
    <name evidence="25" type="ORF">Pmani_014611</name>
    <name evidence="24" type="ORF">Pmani_023291</name>
</gene>
<dbReference type="GO" id="GO:0007160">
    <property type="term" value="P:cell-matrix adhesion"/>
    <property type="evidence" value="ECO:0007669"/>
    <property type="project" value="TreeGrafter"/>
</dbReference>
<feature type="domain" description="Integrin beta subunit tail" evidence="23">
    <location>
        <begin position="625"/>
        <end position="707"/>
    </location>
</feature>
<evidence type="ECO:0000256" key="3">
    <source>
        <dbReference type="ARBA" id="ARBA00022475"/>
    </source>
</evidence>
<dbReference type="Proteomes" id="UP001292094">
    <property type="component" value="Unassembled WGS sequence"/>
</dbReference>
<comment type="similarity">
    <text evidence="2 18">Belongs to the integrin beta chain family.</text>
</comment>
<feature type="disulfide bond" evidence="17">
    <location>
        <begin position="614"/>
        <end position="621"/>
    </location>
</feature>
<dbReference type="AlphaFoldDB" id="A0AAE1PV40"/>
<dbReference type="Gene3D" id="2.60.40.1510">
    <property type="entry name" value="ntegrin, alpha v. Chain A, domain 3"/>
    <property type="match status" value="1"/>
</dbReference>
<evidence type="ECO:0000256" key="4">
    <source>
        <dbReference type="ARBA" id="ARBA00022536"/>
    </source>
</evidence>
<feature type="disulfide bond" evidence="17">
    <location>
        <begin position="511"/>
        <end position="516"/>
    </location>
</feature>
<keyword evidence="5 18" id="KW-0812">Transmembrane</keyword>
<dbReference type="GO" id="GO:0008305">
    <property type="term" value="C:integrin complex"/>
    <property type="evidence" value="ECO:0007669"/>
    <property type="project" value="TreeGrafter"/>
</dbReference>
<feature type="disulfide bond" evidence="17">
    <location>
        <begin position="631"/>
        <end position="702"/>
    </location>
</feature>
<comment type="caution">
    <text evidence="25">The sequence shown here is derived from an EMBL/GenBank/DDBJ whole genome shotgun (WGS) entry which is preliminary data.</text>
</comment>
<dbReference type="PROSITE" id="PS52047">
    <property type="entry name" value="I_EGF_2"/>
    <property type="match status" value="1"/>
</dbReference>
<dbReference type="Pfam" id="PF23105">
    <property type="entry name" value="EGF_integrin"/>
    <property type="match status" value="1"/>
</dbReference>
<dbReference type="Pfam" id="PF07965">
    <property type="entry name" value="Integrin_B_tail"/>
    <property type="match status" value="1"/>
</dbReference>
<dbReference type="InterPro" id="IPR012896">
    <property type="entry name" value="Integrin_bsu_tail"/>
</dbReference>
<feature type="disulfide bond" evidence="17">
    <location>
        <begin position="561"/>
        <end position="570"/>
    </location>
</feature>
<dbReference type="Pfam" id="PF00362">
    <property type="entry name" value="Integrin_beta"/>
    <property type="match status" value="1"/>
</dbReference>
<keyword evidence="7 20" id="KW-0732">Signal</keyword>
<evidence type="ECO:0000256" key="6">
    <source>
        <dbReference type="ARBA" id="ARBA00022723"/>
    </source>
</evidence>
<dbReference type="InterPro" id="IPR013111">
    <property type="entry name" value="EGF_extracell"/>
</dbReference>
<feature type="disulfide bond" evidence="17">
    <location>
        <begin position="468"/>
        <end position="477"/>
    </location>
</feature>
<protein>
    <recommendedName>
        <fullName evidence="18">Integrin beta</fullName>
    </recommendedName>
</protein>
<evidence type="ECO:0000256" key="11">
    <source>
        <dbReference type="ARBA" id="ARBA00022889"/>
    </source>
</evidence>
<keyword evidence="15 17" id="KW-1015">Disulfide bond</keyword>
<dbReference type="PROSITE" id="PS00243">
    <property type="entry name" value="I_EGF_1"/>
    <property type="match status" value="1"/>
</dbReference>
<sequence>MRVVVVLVMVLAVVEAGASSCNFNKCNECIQTAKCVWCSNETFTGPSRCVNKDSADYVTFRSKCGNAIINPESYVTATEVDGESVQIKPQRATISQRVGDMQNLTMKYKHMKNHPVDLYYLMDMSQSMSDDKAMLTNLAYELVDAMKNITTKFRLGFGIFSDKIVLPYVQTVPWEELMKVCTNTEKEESCTAPFAFHNILPLTNDTAQFNEKVGSSNTTTNVDFPEGSFDGLMQAMVCKTEIRWQDDGFRLIVVATDAPFHIAGDGLLGGITEPNDMICHLDSDGFYTHSDKLDYPSVNQIHDMIERERMNLIFAVTATQESVYSHLTDQLPRASYGLLAQDSSNIVDLLSNKVYDIVTSVKVVPDIPIELQGHVDVNVRALNCPSTPCSDLKPDDEIHFSVSVKVISCPEDESFWNSTILLKLDGRKEALTIDLFLLCECQCEKKNTVTSAPECNNKGDLKCGVCECYEGWTGQECQCEANSEGGGDSTYEFQCRPDNTTTDVCSNRGECVCGLCVCNTMEEPKKIVGTYCECTNFLNCEGSDGRICSDHGSCQCNECQCDEGWTGKYCQCDNGSQDNCKPKDSDLVCSGNGVCECNNCKCYSPYFGRLCEYCNQGEKNCTGQCEEYQDCVQCLAFGMGPIPSQECQGKCSDILTLQTVPSIGDTSGDYCSVTDGEKCRIYFTYRADNEGVLVWVQSERECPKPVELLYVVLGVLAAVVLLGLAILIVWRVVITIHDRREYQKFLIDQKNATWSENQNPIFRPARTTIANPIFGKKID</sequence>
<dbReference type="GO" id="GO:0007157">
    <property type="term" value="P:heterophilic cell-cell adhesion via plasma membrane cell adhesion molecules"/>
    <property type="evidence" value="ECO:0007669"/>
    <property type="project" value="UniProtKB-ARBA"/>
</dbReference>
<evidence type="ECO:0000313" key="25">
    <source>
        <dbReference type="EMBL" id="KAK4314080.1"/>
    </source>
</evidence>
<accession>A0AAE1PV40</accession>
<keyword evidence="3" id="KW-1003">Cell membrane</keyword>
<evidence type="ECO:0000256" key="2">
    <source>
        <dbReference type="ARBA" id="ARBA00007449"/>
    </source>
</evidence>
<evidence type="ECO:0000259" key="23">
    <source>
        <dbReference type="SMART" id="SM01242"/>
    </source>
</evidence>
<evidence type="ECO:0000256" key="1">
    <source>
        <dbReference type="ARBA" id="ARBA00004251"/>
    </source>
</evidence>
<evidence type="ECO:0000256" key="9">
    <source>
        <dbReference type="ARBA" id="ARBA00022837"/>
    </source>
</evidence>
<evidence type="ECO:0000256" key="5">
    <source>
        <dbReference type="ARBA" id="ARBA00022692"/>
    </source>
</evidence>
<organism evidence="25 26">
    <name type="scientific">Petrolisthes manimaculis</name>
    <dbReference type="NCBI Taxonomy" id="1843537"/>
    <lineage>
        <taxon>Eukaryota</taxon>
        <taxon>Metazoa</taxon>
        <taxon>Ecdysozoa</taxon>
        <taxon>Arthropoda</taxon>
        <taxon>Crustacea</taxon>
        <taxon>Multicrustacea</taxon>
        <taxon>Malacostraca</taxon>
        <taxon>Eumalacostraca</taxon>
        <taxon>Eucarida</taxon>
        <taxon>Decapoda</taxon>
        <taxon>Pleocyemata</taxon>
        <taxon>Anomura</taxon>
        <taxon>Galatheoidea</taxon>
        <taxon>Porcellanidae</taxon>
        <taxon>Petrolisthes</taxon>
    </lineage>
</organism>
<feature type="disulfide bond" evidence="17">
    <location>
        <begin position="602"/>
        <end position="611"/>
    </location>
</feature>
<dbReference type="Gene3D" id="1.20.5.100">
    <property type="entry name" value="Cytochrome c1, transmembrane anchor, C-terminal"/>
    <property type="match status" value="1"/>
</dbReference>
<dbReference type="InterPro" id="IPR036349">
    <property type="entry name" value="Integrin_bsu_tail_dom_sf"/>
</dbReference>
<dbReference type="PANTHER" id="PTHR10082">
    <property type="entry name" value="INTEGRIN BETA SUBUNIT"/>
    <property type="match status" value="1"/>
</dbReference>
<dbReference type="PANTHER" id="PTHR10082:SF60">
    <property type="entry name" value="INTEGRIN BETA-PS"/>
    <property type="match status" value="1"/>
</dbReference>
<keyword evidence="12 19" id="KW-1133">Transmembrane helix</keyword>
<keyword evidence="4" id="KW-0245">EGF-like domain</keyword>
<dbReference type="EMBL" id="JAWZYT010002382">
    <property type="protein sequence ID" value="KAK4304778.1"/>
    <property type="molecule type" value="Genomic_DNA"/>
</dbReference>
<keyword evidence="9" id="KW-0106">Calcium</keyword>
<dbReference type="GO" id="GO:0005178">
    <property type="term" value="F:integrin binding"/>
    <property type="evidence" value="ECO:0007669"/>
    <property type="project" value="TreeGrafter"/>
</dbReference>
<reference evidence="25" key="1">
    <citation type="submission" date="2023-11" db="EMBL/GenBank/DDBJ databases">
        <title>Genome assemblies of two species of porcelain crab, Petrolisthes cinctipes and Petrolisthes manimaculis (Anomura: Porcellanidae).</title>
        <authorList>
            <person name="Angst P."/>
        </authorList>
    </citation>
    <scope>NUCLEOTIDE SEQUENCE</scope>
    <source>
        <strain evidence="25">PB745_02</strain>
        <tissue evidence="25">Gill</tissue>
    </source>
</reference>
<feature type="disulfide bond" evidence="17">
    <location>
        <begin position="463"/>
        <end position="505"/>
    </location>
</feature>
<feature type="signal peptide" evidence="20">
    <location>
        <begin position="1"/>
        <end position="16"/>
    </location>
</feature>
<feature type="domain" description="Integrin beta subunit cytoplasmic" evidence="22">
    <location>
        <begin position="731"/>
        <end position="777"/>
    </location>
</feature>
<proteinExistence type="inferred from homology"/>
<dbReference type="InterPro" id="IPR057073">
    <property type="entry name" value="EGF_integrin_2"/>
</dbReference>
<dbReference type="EMBL" id="JAWZYT010001243">
    <property type="protein sequence ID" value="KAK4314080.1"/>
    <property type="molecule type" value="Genomic_DNA"/>
</dbReference>
<evidence type="ECO:0000256" key="18">
    <source>
        <dbReference type="RuleBase" id="RU000633"/>
    </source>
</evidence>
<dbReference type="Pfam" id="PF08725">
    <property type="entry name" value="Integrin_b_cyt"/>
    <property type="match status" value="1"/>
</dbReference>
<feature type="disulfide bond" evidence="17">
    <location>
        <begin position="26"/>
        <end position="35"/>
    </location>
</feature>
<feature type="disulfide bond" evidence="17">
    <location>
        <begin position="595"/>
        <end position="600"/>
    </location>
</feature>
<feature type="disulfide bond" evidence="17">
    <location>
        <begin position="554"/>
        <end position="559"/>
    </location>
</feature>
<dbReference type="FunFam" id="3.40.50.410:FF:000002">
    <property type="entry name" value="Integrin beta"/>
    <property type="match status" value="1"/>
</dbReference>
<evidence type="ECO:0000256" key="20">
    <source>
        <dbReference type="SAM" id="SignalP"/>
    </source>
</evidence>
<feature type="chain" id="PRO_5042442951" description="Integrin beta" evidence="20">
    <location>
        <begin position="17"/>
        <end position="779"/>
    </location>
</feature>
<evidence type="ECO:0000256" key="14">
    <source>
        <dbReference type="ARBA" id="ARBA00023136"/>
    </source>
</evidence>
<dbReference type="PIRSF" id="PIRSF002512">
    <property type="entry name" value="Integrin_B"/>
    <property type="match status" value="1"/>
</dbReference>